<keyword evidence="11" id="KW-1185">Reference proteome</keyword>
<protein>
    <submittedName>
        <fullName evidence="12">Receptor-like protein 53</fullName>
    </submittedName>
</protein>
<name>A0ABM3ZWM1_ZIZJJ</name>
<keyword evidence="2" id="KW-0433">Leucine-rich repeat</keyword>
<evidence type="ECO:0000256" key="3">
    <source>
        <dbReference type="ARBA" id="ARBA00022692"/>
    </source>
</evidence>
<evidence type="ECO:0000256" key="6">
    <source>
        <dbReference type="ARBA" id="ARBA00022989"/>
    </source>
</evidence>
<dbReference type="PANTHER" id="PTHR27000">
    <property type="entry name" value="LEUCINE-RICH REPEAT RECEPTOR-LIKE PROTEIN KINASE FAMILY PROTEIN-RELATED"/>
    <property type="match status" value="1"/>
</dbReference>
<dbReference type="InterPro" id="IPR032675">
    <property type="entry name" value="LRR_dom_sf"/>
</dbReference>
<proteinExistence type="predicted"/>
<keyword evidence="3" id="KW-0812">Transmembrane</keyword>
<dbReference type="PANTHER" id="PTHR27000:SF803">
    <property type="entry name" value="RECEPTOR-LIKE PROTEIN 45"/>
    <property type="match status" value="1"/>
</dbReference>
<dbReference type="RefSeq" id="XP_060668876.1">
    <property type="nucleotide sequence ID" value="XM_060812893.1"/>
</dbReference>
<keyword evidence="6" id="KW-1133">Transmembrane helix</keyword>
<evidence type="ECO:0000313" key="11">
    <source>
        <dbReference type="Proteomes" id="UP001652623"/>
    </source>
</evidence>
<dbReference type="Pfam" id="PF23598">
    <property type="entry name" value="LRR_14"/>
    <property type="match status" value="1"/>
</dbReference>
<dbReference type="SUPFAM" id="SSF52047">
    <property type="entry name" value="RNI-like"/>
    <property type="match status" value="1"/>
</dbReference>
<dbReference type="SMART" id="SM00369">
    <property type="entry name" value="LRR_TYP"/>
    <property type="match status" value="11"/>
</dbReference>
<evidence type="ECO:0000256" key="8">
    <source>
        <dbReference type="ARBA" id="ARBA00023170"/>
    </source>
</evidence>
<dbReference type="PRINTS" id="PR00019">
    <property type="entry name" value="LEURICHRPT"/>
</dbReference>
<dbReference type="Proteomes" id="UP001652623">
    <property type="component" value="Chromosome 11"/>
</dbReference>
<evidence type="ECO:0000313" key="12">
    <source>
        <dbReference type="RefSeq" id="XP_060668876.1"/>
    </source>
</evidence>
<keyword evidence="4" id="KW-0732">Signal</keyword>
<evidence type="ECO:0000256" key="4">
    <source>
        <dbReference type="ARBA" id="ARBA00022729"/>
    </source>
</evidence>
<feature type="domain" description="Disease resistance R13L4/SHOC-2-like LRR" evidence="10">
    <location>
        <begin position="212"/>
        <end position="352"/>
    </location>
</feature>
<dbReference type="Pfam" id="PF13855">
    <property type="entry name" value="LRR_8"/>
    <property type="match status" value="1"/>
</dbReference>
<sequence length="811" mass="90724">MGLMLHTNAKQLIKKQNYKDELEVLIMGENGDNGYRKTKFWKAEKDFCYWDGVSCNMETGHAESLDLNHSWLHGPLHSNSSRFNFHQLQQLNLAFNNFSFSAIPSELGLLSRVDMIKGLVKNMTNIREIVIDYVNLSSSLPESLTNLSSLESLLLGGCRLHDTNLSATLPDSIENLKSLNVLDIGYCDFSGTLPFSLWNLSQLTELYLSGNNFSSINQLLPSVGKLSKLTILKLAALQLSGELAFSLGNLSRLEILDLSKNNFSGQIPSSFGNLKKLQSLNLMYSGVSGNIPSSLGDLIRLEDLILQGNNLNSQIPLILGNLTNLDHLDLSENNLSGQIPDSLGNLTKLENLYLFRNNLSGQIPPSLVNLTRLENLYLSENNLSGQIPSSLGNLIGLTSLEILYNNFSGKFPWSDGNLSQLIFLDISSNCFEGVIPWSLFTISSLEVMFMDDNQFSGPFNIQNVGSSQLWVLGISGNKLTGKIPKSISKLQNLEELYLGSNYMSGTFELGYLLELNLLYKLDLQCNNISKLSNAHNLTSFVHNLEYFNLSSCNISEFLEILKSLPRLDVLDLSHNRIEGPIPKWFLSVGIDTLNLQGPVVVPPDSIAYYIVSNNNLTGGIQPLFCKLKNLQFLDVSNNLLNGTIPHFLGRLCTRASSSHFNFTTLDLSNNRLQGKVPHSLSKCKQLEILNLGHNEIKDTFPSWLAKLSKLQVLVLRSNKFFGPLWNLHDNIFGFGMLQIFDLSFNGFNGTLPPDYFRTWSSMIQISNQDKSSTVTYMGDEEDRYTYYASVKDLLIYAFDDDRVIIVGLIYY</sequence>
<evidence type="ECO:0000256" key="7">
    <source>
        <dbReference type="ARBA" id="ARBA00023136"/>
    </source>
</evidence>
<keyword evidence="5" id="KW-0677">Repeat</keyword>
<dbReference type="SUPFAM" id="SSF52058">
    <property type="entry name" value="L domain-like"/>
    <property type="match status" value="3"/>
</dbReference>
<dbReference type="Pfam" id="PF00560">
    <property type="entry name" value="LRR_1"/>
    <property type="match status" value="5"/>
</dbReference>
<keyword evidence="8" id="KW-0675">Receptor</keyword>
<dbReference type="SMART" id="SM00365">
    <property type="entry name" value="LRR_SD22"/>
    <property type="match status" value="8"/>
</dbReference>
<organism evidence="11 12">
    <name type="scientific">Ziziphus jujuba</name>
    <name type="common">Chinese jujube</name>
    <name type="synonym">Ziziphus sativa</name>
    <dbReference type="NCBI Taxonomy" id="326968"/>
    <lineage>
        <taxon>Eukaryota</taxon>
        <taxon>Viridiplantae</taxon>
        <taxon>Streptophyta</taxon>
        <taxon>Embryophyta</taxon>
        <taxon>Tracheophyta</taxon>
        <taxon>Spermatophyta</taxon>
        <taxon>Magnoliopsida</taxon>
        <taxon>eudicotyledons</taxon>
        <taxon>Gunneridae</taxon>
        <taxon>Pentapetalae</taxon>
        <taxon>rosids</taxon>
        <taxon>fabids</taxon>
        <taxon>Rosales</taxon>
        <taxon>Rhamnaceae</taxon>
        <taxon>Paliureae</taxon>
        <taxon>Ziziphus</taxon>
    </lineage>
</organism>
<dbReference type="InterPro" id="IPR001611">
    <property type="entry name" value="Leu-rich_rpt"/>
</dbReference>
<gene>
    <name evidence="12" type="primary">LOC107432486</name>
</gene>
<evidence type="ECO:0000256" key="2">
    <source>
        <dbReference type="ARBA" id="ARBA00022614"/>
    </source>
</evidence>
<dbReference type="InterPro" id="IPR003591">
    <property type="entry name" value="Leu-rich_rpt_typical-subtyp"/>
</dbReference>
<comment type="subcellular location">
    <subcellularLocation>
        <location evidence="1">Membrane</location>
        <topology evidence="1">Single-pass type I membrane protein</topology>
    </subcellularLocation>
</comment>
<reference evidence="12" key="1">
    <citation type="submission" date="2025-08" db="UniProtKB">
        <authorList>
            <consortium name="RefSeq"/>
        </authorList>
    </citation>
    <scope>IDENTIFICATION</scope>
    <source>
        <tissue evidence="12">Seedling</tissue>
    </source>
</reference>
<evidence type="ECO:0000256" key="5">
    <source>
        <dbReference type="ARBA" id="ARBA00022737"/>
    </source>
</evidence>
<evidence type="ECO:0000256" key="1">
    <source>
        <dbReference type="ARBA" id="ARBA00004479"/>
    </source>
</evidence>
<evidence type="ECO:0000256" key="9">
    <source>
        <dbReference type="ARBA" id="ARBA00023180"/>
    </source>
</evidence>
<dbReference type="InterPro" id="IPR055414">
    <property type="entry name" value="LRR_R13L4/SHOC2-like"/>
</dbReference>
<dbReference type="Gene3D" id="3.80.10.10">
    <property type="entry name" value="Ribonuclease Inhibitor"/>
    <property type="match status" value="5"/>
</dbReference>
<dbReference type="GeneID" id="107432486"/>
<accession>A0ABM3ZWM1</accession>
<evidence type="ECO:0000259" key="10">
    <source>
        <dbReference type="Pfam" id="PF23598"/>
    </source>
</evidence>
<dbReference type="PROSITE" id="PS51450">
    <property type="entry name" value="LRR"/>
    <property type="match status" value="3"/>
</dbReference>
<keyword evidence="7" id="KW-0472">Membrane</keyword>
<keyword evidence="9" id="KW-0325">Glycoprotein</keyword>